<evidence type="ECO:0000256" key="4">
    <source>
        <dbReference type="ARBA" id="ARBA00022692"/>
    </source>
</evidence>
<feature type="transmembrane region" description="Helical" evidence="7">
    <location>
        <begin position="21"/>
        <end position="43"/>
    </location>
</feature>
<evidence type="ECO:0000313" key="10">
    <source>
        <dbReference type="Proteomes" id="UP000037020"/>
    </source>
</evidence>
<name>A0ABR5IZV1_9ACTN</name>
<dbReference type="PANTHER" id="PTHR32243:SF52">
    <property type="entry name" value="ABC TRANSPORTER PERMEASE PROTEIN"/>
    <property type="match status" value="1"/>
</dbReference>
<keyword evidence="10" id="KW-1185">Reference proteome</keyword>
<evidence type="ECO:0000256" key="5">
    <source>
        <dbReference type="ARBA" id="ARBA00022989"/>
    </source>
</evidence>
<keyword evidence="2 7" id="KW-0813">Transport</keyword>
<feature type="transmembrane region" description="Helical" evidence="7">
    <location>
        <begin position="88"/>
        <end position="109"/>
    </location>
</feature>
<dbReference type="InterPro" id="IPR000515">
    <property type="entry name" value="MetI-like"/>
</dbReference>
<dbReference type="InterPro" id="IPR035906">
    <property type="entry name" value="MetI-like_sf"/>
</dbReference>
<keyword evidence="5 7" id="KW-1133">Transmembrane helix</keyword>
<dbReference type="PROSITE" id="PS50928">
    <property type="entry name" value="ABC_TM1"/>
    <property type="match status" value="1"/>
</dbReference>
<dbReference type="SUPFAM" id="SSF161098">
    <property type="entry name" value="MetI-like"/>
    <property type="match status" value="1"/>
</dbReference>
<organism evidence="9 10">
    <name type="scientific">Streptomyces varsoviensis</name>
    <dbReference type="NCBI Taxonomy" id="67373"/>
    <lineage>
        <taxon>Bacteria</taxon>
        <taxon>Bacillati</taxon>
        <taxon>Actinomycetota</taxon>
        <taxon>Actinomycetes</taxon>
        <taxon>Kitasatosporales</taxon>
        <taxon>Streptomycetaceae</taxon>
        <taxon>Streptomyces</taxon>
    </lineage>
</organism>
<evidence type="ECO:0000256" key="2">
    <source>
        <dbReference type="ARBA" id="ARBA00022448"/>
    </source>
</evidence>
<dbReference type="RefSeq" id="WP_030884094.1">
    <property type="nucleotide sequence ID" value="NZ_JBEZAH010000005.1"/>
</dbReference>
<keyword evidence="4 7" id="KW-0812">Transmembrane</keyword>
<dbReference type="InterPro" id="IPR050901">
    <property type="entry name" value="BP-dep_ABC_trans_perm"/>
</dbReference>
<evidence type="ECO:0000256" key="1">
    <source>
        <dbReference type="ARBA" id="ARBA00004651"/>
    </source>
</evidence>
<dbReference type="Pfam" id="PF00528">
    <property type="entry name" value="BPD_transp_1"/>
    <property type="match status" value="1"/>
</dbReference>
<dbReference type="Gene3D" id="1.10.3720.10">
    <property type="entry name" value="MetI-like"/>
    <property type="match status" value="1"/>
</dbReference>
<sequence>MTAIATTSLPPMARRARRRSAALGLLAWVAGILFCLPVFWMLLTSLHSEPDAATNPPSLTASLTLDGYKKFFGAGGGADPAPALINSVTASVMSTLFVLVLALPAAYALSIRPVRKWTDAMFFFLSTKMLPVVAGLLPIYLFAKNAGMLDNVWLLVILYTSMNLPIAVWMLQSFLADIPVSVIEAAHMDGAGLPTVLVRIVAPLAGPGIAATSLICFIFSWNEMLFARVLTGVVAETAPVFLTSFVTSQGLFLAQLCAASVVVSLPVLVAGFAAQDKLVQGLSLGAVK</sequence>
<comment type="subcellular location">
    <subcellularLocation>
        <location evidence="1 7">Cell membrane</location>
        <topology evidence="1 7">Multi-pass membrane protein</topology>
    </subcellularLocation>
</comment>
<evidence type="ECO:0000256" key="3">
    <source>
        <dbReference type="ARBA" id="ARBA00022475"/>
    </source>
</evidence>
<protein>
    <submittedName>
        <fullName evidence="9">Mannitol ABC transporter permease</fullName>
    </submittedName>
</protein>
<evidence type="ECO:0000256" key="6">
    <source>
        <dbReference type="ARBA" id="ARBA00023136"/>
    </source>
</evidence>
<dbReference type="Proteomes" id="UP000037020">
    <property type="component" value="Unassembled WGS sequence"/>
</dbReference>
<feature type="transmembrane region" description="Helical" evidence="7">
    <location>
        <begin position="252"/>
        <end position="274"/>
    </location>
</feature>
<evidence type="ECO:0000259" key="8">
    <source>
        <dbReference type="PROSITE" id="PS50928"/>
    </source>
</evidence>
<dbReference type="CDD" id="cd06261">
    <property type="entry name" value="TM_PBP2"/>
    <property type="match status" value="1"/>
</dbReference>
<accession>A0ABR5IZV1</accession>
<reference evidence="9 10" key="1">
    <citation type="submission" date="2015-07" db="EMBL/GenBank/DDBJ databases">
        <authorList>
            <person name="Ju K.-S."/>
            <person name="Doroghazi J.R."/>
            <person name="Metcalf W.W."/>
        </authorList>
    </citation>
    <scope>NUCLEOTIDE SEQUENCE [LARGE SCALE GENOMIC DNA]</scope>
    <source>
        <strain evidence="9 10">NRRL B-3589</strain>
    </source>
</reference>
<proteinExistence type="inferred from homology"/>
<feature type="transmembrane region" description="Helical" evidence="7">
    <location>
        <begin position="196"/>
        <end position="221"/>
    </location>
</feature>
<evidence type="ECO:0000313" key="9">
    <source>
        <dbReference type="EMBL" id="KOG86693.1"/>
    </source>
</evidence>
<feature type="transmembrane region" description="Helical" evidence="7">
    <location>
        <begin position="121"/>
        <end position="141"/>
    </location>
</feature>
<feature type="transmembrane region" description="Helical" evidence="7">
    <location>
        <begin position="153"/>
        <end position="175"/>
    </location>
</feature>
<feature type="domain" description="ABC transmembrane type-1" evidence="8">
    <location>
        <begin position="84"/>
        <end position="274"/>
    </location>
</feature>
<evidence type="ECO:0000256" key="7">
    <source>
        <dbReference type="RuleBase" id="RU363032"/>
    </source>
</evidence>
<gene>
    <name evidence="9" type="ORF">ADK38_29610</name>
</gene>
<dbReference type="EMBL" id="LGUT01002679">
    <property type="protein sequence ID" value="KOG86693.1"/>
    <property type="molecule type" value="Genomic_DNA"/>
</dbReference>
<dbReference type="PANTHER" id="PTHR32243">
    <property type="entry name" value="MALTOSE TRANSPORT SYSTEM PERMEASE-RELATED"/>
    <property type="match status" value="1"/>
</dbReference>
<keyword evidence="3" id="KW-1003">Cell membrane</keyword>
<comment type="caution">
    <text evidence="9">The sequence shown here is derived from an EMBL/GenBank/DDBJ whole genome shotgun (WGS) entry which is preliminary data.</text>
</comment>
<keyword evidence="6 7" id="KW-0472">Membrane</keyword>
<comment type="similarity">
    <text evidence="7">Belongs to the binding-protein-dependent transport system permease family.</text>
</comment>